<gene>
    <name evidence="2" type="ORF">NW762_006727</name>
</gene>
<organism evidence="2 3">
    <name type="scientific">Fusarium torreyae</name>
    <dbReference type="NCBI Taxonomy" id="1237075"/>
    <lineage>
        <taxon>Eukaryota</taxon>
        <taxon>Fungi</taxon>
        <taxon>Dikarya</taxon>
        <taxon>Ascomycota</taxon>
        <taxon>Pezizomycotina</taxon>
        <taxon>Sordariomycetes</taxon>
        <taxon>Hypocreomycetidae</taxon>
        <taxon>Hypocreales</taxon>
        <taxon>Nectriaceae</taxon>
        <taxon>Fusarium</taxon>
    </lineage>
</organism>
<dbReference type="OrthoDB" id="2394218at2759"/>
<dbReference type="InterPro" id="IPR043129">
    <property type="entry name" value="ATPase_NBD"/>
</dbReference>
<dbReference type="EMBL" id="JAOQAZ010000011">
    <property type="protein sequence ID" value="KAJ4263108.1"/>
    <property type="molecule type" value="Genomic_DNA"/>
</dbReference>
<dbReference type="PANTHER" id="PTHR42749">
    <property type="entry name" value="CELL SHAPE-DETERMINING PROTEIN MREB"/>
    <property type="match status" value="1"/>
</dbReference>
<dbReference type="Gene3D" id="3.90.640.10">
    <property type="entry name" value="Actin, Chain A, domain 4"/>
    <property type="match status" value="1"/>
</dbReference>
<evidence type="ECO:0000313" key="2">
    <source>
        <dbReference type="EMBL" id="KAJ4263108.1"/>
    </source>
</evidence>
<reference evidence="2" key="1">
    <citation type="submission" date="2022-09" db="EMBL/GenBank/DDBJ databases">
        <title>Fusarium specimens isolated from Avocado Roots.</title>
        <authorList>
            <person name="Stajich J."/>
            <person name="Roper C."/>
            <person name="Heimlech-Rivalta G."/>
        </authorList>
    </citation>
    <scope>NUCLEOTIDE SEQUENCE</scope>
    <source>
        <strain evidence="2">CF00136</strain>
    </source>
</reference>
<dbReference type="SUPFAM" id="SSF53067">
    <property type="entry name" value="Actin-like ATPase domain"/>
    <property type="match status" value="1"/>
</dbReference>
<feature type="chain" id="PRO_5040791498" evidence="1">
    <location>
        <begin position="24"/>
        <end position="313"/>
    </location>
</feature>
<dbReference type="CDD" id="cd10170">
    <property type="entry name" value="ASKHA_NBD_HSP70"/>
    <property type="match status" value="1"/>
</dbReference>
<dbReference type="PANTHER" id="PTHR42749:SF1">
    <property type="entry name" value="CELL SHAPE-DETERMINING PROTEIN MREB"/>
    <property type="match status" value="1"/>
</dbReference>
<name>A0A9W8S358_9HYPO</name>
<protein>
    <submittedName>
        <fullName evidence="2">Uncharacterized protein</fullName>
    </submittedName>
</protein>
<proteinExistence type="predicted"/>
<keyword evidence="3" id="KW-1185">Reference proteome</keyword>
<dbReference type="Proteomes" id="UP001152049">
    <property type="component" value="Unassembled WGS sequence"/>
</dbReference>
<evidence type="ECO:0000256" key="1">
    <source>
        <dbReference type="SAM" id="SignalP"/>
    </source>
</evidence>
<dbReference type="AlphaFoldDB" id="A0A9W8S358"/>
<accession>A0A9W8S358</accession>
<evidence type="ECO:0000313" key="3">
    <source>
        <dbReference type="Proteomes" id="UP001152049"/>
    </source>
</evidence>
<keyword evidence="1" id="KW-0732">Signal</keyword>
<feature type="signal peptide" evidence="1">
    <location>
        <begin position="1"/>
        <end position="23"/>
    </location>
</feature>
<comment type="caution">
    <text evidence="2">The sequence shown here is derived from an EMBL/GenBank/DDBJ whole genome shotgun (WGS) entry which is preliminary data.</text>
</comment>
<sequence length="313" mass="35026">MLGGHQLGLITVQFLFSVPTTWNSAVVDTFKRLVLDAGFGGHNNHTVAVTMTEPEAVAAFEICKLDGDINLQDNDNVLIVDAGGGTGDFCLLTIKEDQNGNSQANELQPVTGAEIGSTYIDSDFESFAASLLEPQQAYLSKSFQDVAWQMRNSRVFQEAKHKFGTEDSKNQRIPIPHLRQSKNGPESCWLQNKLLFTNRDNMAILFDRQIASMQKYITDSDKPPSKRIWEIGIFTSFENDPAQVQLQDDLDLHTIIRVDLSRVVQEDVRVKKENIAKLRFGKKSDVEIDFIVEAEIGLAAVNFQCCMVTDIHN</sequence>
<dbReference type="Gene3D" id="3.30.420.40">
    <property type="match status" value="2"/>
</dbReference>